<organism evidence="7 8">
    <name type="scientific">Lophiotrema nucula</name>
    <dbReference type="NCBI Taxonomy" id="690887"/>
    <lineage>
        <taxon>Eukaryota</taxon>
        <taxon>Fungi</taxon>
        <taxon>Dikarya</taxon>
        <taxon>Ascomycota</taxon>
        <taxon>Pezizomycotina</taxon>
        <taxon>Dothideomycetes</taxon>
        <taxon>Pleosporomycetidae</taxon>
        <taxon>Pleosporales</taxon>
        <taxon>Lophiotremataceae</taxon>
        <taxon>Lophiotrema</taxon>
    </lineage>
</organism>
<feature type="region of interest" description="Disordered" evidence="3">
    <location>
        <begin position="1"/>
        <end position="244"/>
    </location>
</feature>
<dbReference type="PROSITE" id="PS50110">
    <property type="entry name" value="RESPONSE_REGULATORY"/>
    <property type="match status" value="1"/>
</dbReference>
<accession>A0A6A5YKT5</accession>
<feature type="region of interest" description="Disordered" evidence="3">
    <location>
        <begin position="385"/>
        <end position="413"/>
    </location>
</feature>
<dbReference type="SUPFAM" id="SSF55781">
    <property type="entry name" value="GAF domain-like"/>
    <property type="match status" value="1"/>
</dbReference>
<feature type="compositionally biased region" description="Basic and acidic residues" evidence="3">
    <location>
        <begin position="30"/>
        <end position="40"/>
    </location>
</feature>
<dbReference type="PANTHER" id="PTHR43719">
    <property type="entry name" value="TWO-COMPONENT HISTIDINE KINASE"/>
    <property type="match status" value="1"/>
</dbReference>
<evidence type="ECO:0000313" key="8">
    <source>
        <dbReference type="Proteomes" id="UP000799770"/>
    </source>
</evidence>
<reference evidence="7" key="1">
    <citation type="journal article" date="2020" name="Stud. Mycol.">
        <title>101 Dothideomycetes genomes: a test case for predicting lifestyles and emergence of pathogens.</title>
        <authorList>
            <person name="Haridas S."/>
            <person name="Albert R."/>
            <person name="Binder M."/>
            <person name="Bloem J."/>
            <person name="Labutti K."/>
            <person name="Salamov A."/>
            <person name="Andreopoulos B."/>
            <person name="Baker S."/>
            <person name="Barry K."/>
            <person name="Bills G."/>
            <person name="Bluhm B."/>
            <person name="Cannon C."/>
            <person name="Castanera R."/>
            <person name="Culley D."/>
            <person name="Daum C."/>
            <person name="Ezra D."/>
            <person name="Gonzalez J."/>
            <person name="Henrissat B."/>
            <person name="Kuo A."/>
            <person name="Liang C."/>
            <person name="Lipzen A."/>
            <person name="Lutzoni F."/>
            <person name="Magnuson J."/>
            <person name="Mondo S."/>
            <person name="Nolan M."/>
            <person name="Ohm R."/>
            <person name="Pangilinan J."/>
            <person name="Park H.-J."/>
            <person name="Ramirez L."/>
            <person name="Alfaro M."/>
            <person name="Sun H."/>
            <person name="Tritt A."/>
            <person name="Yoshinaga Y."/>
            <person name="Zwiers L.-H."/>
            <person name="Turgeon B."/>
            <person name="Goodwin S."/>
            <person name="Spatafora J."/>
            <person name="Crous P."/>
            <person name="Grigoriev I."/>
        </authorList>
    </citation>
    <scope>NUCLEOTIDE SEQUENCE</scope>
    <source>
        <strain evidence="7">CBS 627.86</strain>
    </source>
</reference>
<evidence type="ECO:0000256" key="3">
    <source>
        <dbReference type="SAM" id="MobiDB-lite"/>
    </source>
</evidence>
<protein>
    <recommendedName>
        <fullName evidence="9">Histidine kinase HHK13p</fullName>
    </recommendedName>
</protein>
<feature type="domain" description="PAS" evidence="6">
    <location>
        <begin position="881"/>
        <end position="951"/>
    </location>
</feature>
<dbReference type="Pfam" id="PF02518">
    <property type="entry name" value="HATPase_c"/>
    <property type="match status" value="1"/>
</dbReference>
<name>A0A6A5YKT5_9PLEO</name>
<gene>
    <name evidence="7" type="ORF">BDV96DRAFT_506029</name>
</gene>
<feature type="domain" description="Histidine kinase" evidence="4">
    <location>
        <begin position="1030"/>
        <end position="1301"/>
    </location>
</feature>
<dbReference type="Gene3D" id="3.30.565.10">
    <property type="entry name" value="Histidine kinase-like ATPase, C-terminal domain"/>
    <property type="match status" value="1"/>
</dbReference>
<dbReference type="InterPro" id="IPR000014">
    <property type="entry name" value="PAS"/>
</dbReference>
<dbReference type="OrthoDB" id="60033at2759"/>
<dbReference type="SMART" id="SM00387">
    <property type="entry name" value="HATPase_c"/>
    <property type="match status" value="1"/>
</dbReference>
<dbReference type="NCBIfam" id="TIGR00229">
    <property type="entry name" value="sensory_box"/>
    <property type="match status" value="1"/>
</dbReference>
<dbReference type="InterPro" id="IPR001789">
    <property type="entry name" value="Sig_transdc_resp-reg_receiver"/>
</dbReference>
<dbReference type="Gene3D" id="1.10.287.130">
    <property type="match status" value="1"/>
</dbReference>
<dbReference type="InterPro" id="IPR004358">
    <property type="entry name" value="Sig_transdc_His_kin-like_C"/>
</dbReference>
<dbReference type="CDD" id="cd00082">
    <property type="entry name" value="HisKA"/>
    <property type="match status" value="1"/>
</dbReference>
<dbReference type="InterPro" id="IPR005467">
    <property type="entry name" value="His_kinase_dom"/>
</dbReference>
<evidence type="ECO:0000313" key="7">
    <source>
        <dbReference type="EMBL" id="KAF2107560.1"/>
    </source>
</evidence>
<feature type="compositionally biased region" description="Basic residues" evidence="3">
    <location>
        <begin position="126"/>
        <end position="136"/>
    </location>
</feature>
<dbReference type="InterPro" id="IPR036097">
    <property type="entry name" value="HisK_dim/P_sf"/>
</dbReference>
<dbReference type="Pfam" id="PF08448">
    <property type="entry name" value="PAS_4"/>
    <property type="match status" value="1"/>
</dbReference>
<dbReference type="SMART" id="SM00448">
    <property type="entry name" value="REC"/>
    <property type="match status" value="1"/>
</dbReference>
<dbReference type="SUPFAM" id="SSF47384">
    <property type="entry name" value="Homodimeric domain of signal transducing histidine kinase"/>
    <property type="match status" value="1"/>
</dbReference>
<dbReference type="SUPFAM" id="SSF55785">
    <property type="entry name" value="PYP-like sensor domain (PAS domain)"/>
    <property type="match status" value="1"/>
</dbReference>
<dbReference type="PROSITE" id="PS50112">
    <property type="entry name" value="PAS"/>
    <property type="match status" value="1"/>
</dbReference>
<dbReference type="InterPro" id="IPR058846">
    <property type="entry name" value="PAS-like"/>
</dbReference>
<dbReference type="InterPro" id="IPR035965">
    <property type="entry name" value="PAS-like_dom_sf"/>
</dbReference>
<feature type="compositionally biased region" description="Low complexity" evidence="3">
    <location>
        <begin position="385"/>
        <end position="394"/>
    </location>
</feature>
<keyword evidence="1 2" id="KW-0597">Phosphoprotein</keyword>
<evidence type="ECO:0000259" key="6">
    <source>
        <dbReference type="PROSITE" id="PS50112"/>
    </source>
</evidence>
<dbReference type="Gene3D" id="3.30.450.20">
    <property type="entry name" value="PAS domain"/>
    <property type="match status" value="2"/>
</dbReference>
<dbReference type="InterPro" id="IPR011006">
    <property type="entry name" value="CheY-like_superfamily"/>
</dbReference>
<dbReference type="PANTHER" id="PTHR43719:SF30">
    <property type="entry name" value="TWO-COMPONENT SYSTEM RESPONSE REGULATOR"/>
    <property type="match status" value="1"/>
</dbReference>
<feature type="domain" description="Response regulatory" evidence="5">
    <location>
        <begin position="1356"/>
        <end position="1487"/>
    </location>
</feature>
<dbReference type="Gene3D" id="3.40.50.2300">
    <property type="match status" value="1"/>
</dbReference>
<feature type="modified residue" description="4-aspartylphosphate" evidence="2">
    <location>
        <position position="1416"/>
    </location>
</feature>
<dbReference type="InterPro" id="IPR003594">
    <property type="entry name" value="HATPase_dom"/>
</dbReference>
<dbReference type="InterPro" id="IPR013656">
    <property type="entry name" value="PAS_4"/>
</dbReference>
<dbReference type="SMART" id="SM00388">
    <property type="entry name" value="HisKA"/>
    <property type="match status" value="1"/>
</dbReference>
<dbReference type="Pfam" id="PF00512">
    <property type="entry name" value="HisKA"/>
    <property type="match status" value="1"/>
</dbReference>
<dbReference type="Pfam" id="PF26131">
    <property type="entry name" value="PAS-like"/>
    <property type="match status" value="1"/>
</dbReference>
<sequence length="1518" mass="167877">MNPPKSIFTGNSAAASDTQEFANRRLSTPEYHESVKEIIEAAKPPTPLEKPSSATTAKQPPWPSSPQPDQGSTRRQPAFAAFASGGVPGRNKYPRTPPAVAGQKRSVRQDTASSSVPPEPVSEPLHKRRKLTTRSRHSLDHISFSRSGSLKENKDQPPSPLFFSHSRRDRPQLPARFSSSEAAARMLSKTRAEEDGGIKTVKLARGTFNGLSPPGVTSIPSARSSDRSSLPRTNSPDGRDRNDPLRLLGSVGIVELLELDNRPTFIVDIGDTANYTPGSANLQILFANSALRSKSSIWDLVAGKMSEQLDEPTAHASTQFKGWLLSTAIQGENVDISPPPVEHGGIVWSCYTLRKRLRVVSGAVASPAASSIPSTSASKEFAIPSSSSTALPSSNGVEATSGPMIQDEPQDYFGNSVPAVVEDTAKKGAPVTTTPLTNAGLLDPAHKGWERPNKMELPPLHDFASFTNECVLRAHTAGDVDRFHRETSREHDVGFFDWTRLPLSANLPRHVEFARSIDWASTALGPIEYWSNDLRAMCNLIMASPHPAAMYWGDELVAIYNEAYIGLAGQKHPTLMGQSYKLAWAEIWDAVKDVFDNARTTGQATMKDDDCLFLQRNDFLEETYFSWSIIPMVGETGEVMGLYNPAFEKTRRKIAERRMLTLREVGERTATARDVKAFWEQVLEGLTENKFDTPFVLLYSVSDDNDSDSSSLHSSSLLGTKQCYLEGSLGVPSHHPCAPEQIDLKEGGEGFGPVFREVMKTDKPVVLGIGSGDLPSAMMDGLLWRGFGDACRDVVVCPIHPTTGDLILGFLVLGINPRRPYDDDYNLFIQLLSRQLATSLASVVLFEEEIRRGQKAAKLAAEDRINLSEQLAARTQEARDSETRFTRMAEYSPAGLFIADHEGRITYCNDTWYEITRVPKEPLKTDRWIDYVKPEDQDIIQQQWKKLVENAAAINVEFRFKAPWEDRSGNKGDTWVLFSAFPEKYEDGMLKSVFGSITNISPQKYAESYERKRMQEAVELKRQQENFIDITSHEMRNPLSAILQCADEISTILSDFKTSGVTAIPPGILTDSIDAAQTIALCAQHQKRIVDDVLTLSKLDSAMLMVTPVDAQPMQVVQRALKMFEGEVQTAGIQMEFVVDDSFEKLMIDWVKLDPSRVLQVLINLTTNAIKFTTTESTRTIRVVISASTQKFSARKEPVVSFFPSRSKRVDQTLGPEWGDGEELYIQFAVQDTGRGLNEEEKKVLFQRFSQASPRTHVQYGGSGLGLFISRELTELQGGEIGVASESGKGSTFAFYVKCRRAPVPKDAAEHIPISVMRQPSNAKDRARFVGPKVKDFASVPKDVADKMKAEKQQYSVLIVEDNLVNQKVLQRQLNNHGITTYVANHGGEALDHLKESRYWKGHKADAVNLGVVLMDKEMPVMDGLQCTSRIREWEKQGLLKCHVPIIAVTANARAEQITALLDAGMDDVVSKPFRILELIPKIEELAAMYPDTPLADPLGLVVPTRSGPIASLTVPSK</sequence>
<dbReference type="Pfam" id="PF00072">
    <property type="entry name" value="Response_reg"/>
    <property type="match status" value="1"/>
</dbReference>
<feature type="compositionally biased region" description="Polar residues" evidence="3">
    <location>
        <begin position="8"/>
        <end position="21"/>
    </location>
</feature>
<dbReference type="Proteomes" id="UP000799770">
    <property type="component" value="Unassembled WGS sequence"/>
</dbReference>
<dbReference type="InterPro" id="IPR003661">
    <property type="entry name" value="HisK_dim/P_dom"/>
</dbReference>
<dbReference type="SMART" id="SM00091">
    <property type="entry name" value="PAS"/>
    <property type="match status" value="1"/>
</dbReference>
<dbReference type="CDD" id="cd00130">
    <property type="entry name" value="PAS"/>
    <property type="match status" value="1"/>
</dbReference>
<dbReference type="EMBL" id="ML977353">
    <property type="protein sequence ID" value="KAF2107560.1"/>
    <property type="molecule type" value="Genomic_DNA"/>
</dbReference>
<evidence type="ECO:0000256" key="1">
    <source>
        <dbReference type="ARBA" id="ARBA00022553"/>
    </source>
</evidence>
<dbReference type="PROSITE" id="PS50109">
    <property type="entry name" value="HIS_KIN"/>
    <property type="match status" value="1"/>
</dbReference>
<dbReference type="GO" id="GO:0000155">
    <property type="term" value="F:phosphorelay sensor kinase activity"/>
    <property type="evidence" value="ECO:0007669"/>
    <property type="project" value="InterPro"/>
</dbReference>
<evidence type="ECO:0008006" key="9">
    <source>
        <dbReference type="Google" id="ProtNLM"/>
    </source>
</evidence>
<dbReference type="SUPFAM" id="SSF55874">
    <property type="entry name" value="ATPase domain of HSP90 chaperone/DNA topoisomerase II/histidine kinase"/>
    <property type="match status" value="1"/>
</dbReference>
<dbReference type="CDD" id="cd17546">
    <property type="entry name" value="REC_hyHK_CKI1_RcsC-like"/>
    <property type="match status" value="1"/>
</dbReference>
<evidence type="ECO:0000259" key="4">
    <source>
        <dbReference type="PROSITE" id="PS50109"/>
    </source>
</evidence>
<feature type="compositionally biased region" description="Low complexity" evidence="3">
    <location>
        <begin position="218"/>
        <end position="232"/>
    </location>
</feature>
<dbReference type="InterPro" id="IPR036890">
    <property type="entry name" value="HATPase_C_sf"/>
</dbReference>
<dbReference type="PRINTS" id="PR00344">
    <property type="entry name" value="BCTRLSENSOR"/>
</dbReference>
<dbReference type="InterPro" id="IPR050956">
    <property type="entry name" value="2C_system_His_kinase"/>
</dbReference>
<evidence type="ECO:0000256" key="2">
    <source>
        <dbReference type="PROSITE-ProRule" id="PRU00169"/>
    </source>
</evidence>
<keyword evidence="8" id="KW-1185">Reference proteome</keyword>
<proteinExistence type="predicted"/>
<evidence type="ECO:0000259" key="5">
    <source>
        <dbReference type="PROSITE" id="PS50110"/>
    </source>
</evidence>
<dbReference type="SUPFAM" id="SSF52172">
    <property type="entry name" value="CheY-like"/>
    <property type="match status" value="1"/>
</dbReference>